<protein>
    <recommendedName>
        <fullName evidence="7">ABC transporter domain-containing protein</fullName>
    </recommendedName>
</protein>
<evidence type="ECO:0000259" key="7">
    <source>
        <dbReference type="Pfam" id="PF00005"/>
    </source>
</evidence>
<dbReference type="Proteomes" id="UP000194236">
    <property type="component" value="Unassembled WGS sequence"/>
</dbReference>
<comment type="similarity">
    <text evidence="2">Belongs to the ABC transporter superfamily. ABCG family. Eye pigment precursor importer (TC 3.A.1.204) subfamily.</text>
</comment>
<feature type="non-terminal residue" evidence="8">
    <location>
        <position position="171"/>
    </location>
</feature>
<evidence type="ECO:0000256" key="3">
    <source>
        <dbReference type="ARBA" id="ARBA00022448"/>
    </source>
</evidence>
<evidence type="ECO:0000313" key="9">
    <source>
        <dbReference type="Proteomes" id="UP000194236"/>
    </source>
</evidence>
<dbReference type="PANTHER" id="PTHR48041:SF139">
    <property type="entry name" value="PROTEIN SCARLET"/>
    <property type="match status" value="1"/>
</dbReference>
<name>A0A1Y3BDK7_EURMA</name>
<dbReference type="InterPro" id="IPR050352">
    <property type="entry name" value="ABCG_transporters"/>
</dbReference>
<dbReference type="EMBL" id="MUJZ01025371">
    <property type="protein sequence ID" value="OTF79000.1"/>
    <property type="molecule type" value="Genomic_DNA"/>
</dbReference>
<dbReference type="GO" id="GO:0016887">
    <property type="term" value="F:ATP hydrolysis activity"/>
    <property type="evidence" value="ECO:0007669"/>
    <property type="project" value="InterPro"/>
</dbReference>
<keyword evidence="4" id="KW-0812">Transmembrane</keyword>
<proteinExistence type="inferred from homology"/>
<dbReference type="PANTHER" id="PTHR48041">
    <property type="entry name" value="ABC TRANSPORTER G FAMILY MEMBER 28"/>
    <property type="match status" value="1"/>
</dbReference>
<evidence type="ECO:0000256" key="2">
    <source>
        <dbReference type="ARBA" id="ARBA00005814"/>
    </source>
</evidence>
<dbReference type="GO" id="GO:0016020">
    <property type="term" value="C:membrane"/>
    <property type="evidence" value="ECO:0007669"/>
    <property type="project" value="UniProtKB-SubCell"/>
</dbReference>
<dbReference type="Gene3D" id="3.40.50.300">
    <property type="entry name" value="P-loop containing nucleotide triphosphate hydrolases"/>
    <property type="match status" value="1"/>
</dbReference>
<dbReference type="Pfam" id="PF00005">
    <property type="entry name" value="ABC_tran"/>
    <property type="match status" value="1"/>
</dbReference>
<keyword evidence="5" id="KW-1133">Transmembrane helix</keyword>
<evidence type="ECO:0000256" key="5">
    <source>
        <dbReference type="ARBA" id="ARBA00022989"/>
    </source>
</evidence>
<dbReference type="AlphaFoldDB" id="A0A1Y3BDK7"/>
<keyword evidence="6" id="KW-0472">Membrane</keyword>
<dbReference type="InterPro" id="IPR027417">
    <property type="entry name" value="P-loop_NTPase"/>
</dbReference>
<organism evidence="8 9">
    <name type="scientific">Euroglyphus maynei</name>
    <name type="common">Mayne's house dust mite</name>
    <dbReference type="NCBI Taxonomy" id="6958"/>
    <lineage>
        <taxon>Eukaryota</taxon>
        <taxon>Metazoa</taxon>
        <taxon>Ecdysozoa</taxon>
        <taxon>Arthropoda</taxon>
        <taxon>Chelicerata</taxon>
        <taxon>Arachnida</taxon>
        <taxon>Acari</taxon>
        <taxon>Acariformes</taxon>
        <taxon>Sarcoptiformes</taxon>
        <taxon>Astigmata</taxon>
        <taxon>Psoroptidia</taxon>
        <taxon>Analgoidea</taxon>
        <taxon>Pyroglyphidae</taxon>
        <taxon>Pyroglyphinae</taxon>
        <taxon>Euroglyphus</taxon>
    </lineage>
</organism>
<evidence type="ECO:0000256" key="1">
    <source>
        <dbReference type="ARBA" id="ARBA00004141"/>
    </source>
</evidence>
<dbReference type="SUPFAM" id="SSF52540">
    <property type="entry name" value="P-loop containing nucleoside triphosphate hydrolases"/>
    <property type="match status" value="1"/>
</dbReference>
<keyword evidence="9" id="KW-1185">Reference proteome</keyword>
<evidence type="ECO:0000256" key="6">
    <source>
        <dbReference type="ARBA" id="ARBA00023136"/>
    </source>
</evidence>
<gene>
    <name evidence="8" type="ORF">BLA29_010601</name>
</gene>
<dbReference type="OrthoDB" id="66620at2759"/>
<evidence type="ECO:0000313" key="8">
    <source>
        <dbReference type="EMBL" id="OTF79000.1"/>
    </source>
</evidence>
<dbReference type="InterPro" id="IPR003439">
    <property type="entry name" value="ABC_transporter-like_ATP-bd"/>
</dbReference>
<reference evidence="8 9" key="1">
    <citation type="submission" date="2017-03" db="EMBL/GenBank/DDBJ databases">
        <title>Genome Survey of Euroglyphus maynei.</title>
        <authorList>
            <person name="Arlian L.G."/>
            <person name="Morgan M.S."/>
            <person name="Rider S.D."/>
        </authorList>
    </citation>
    <scope>NUCLEOTIDE SEQUENCE [LARGE SCALE GENOMIC DNA]</scope>
    <source>
        <strain evidence="8">Arlian Lab</strain>
        <tissue evidence="8">Whole body</tissue>
    </source>
</reference>
<evidence type="ECO:0000256" key="4">
    <source>
        <dbReference type="ARBA" id="ARBA00022692"/>
    </source>
</evidence>
<dbReference type="GO" id="GO:0005524">
    <property type="term" value="F:ATP binding"/>
    <property type="evidence" value="ECO:0007669"/>
    <property type="project" value="InterPro"/>
</dbReference>
<feature type="domain" description="ABC transporter" evidence="7">
    <location>
        <begin position="57"/>
        <end position="162"/>
    </location>
</feature>
<accession>A0A1Y3BDK7</accession>
<sequence length="171" mass="19524">MYNVLNRNVIQQPSFQLELQENVNTDIQLTQNISIAWRNLSYEVNGPFGIGERKIILKRLNGHLNYHSLNAFLGPSGAGKTTMLSCLNGTNSNGMTIDSEIYLNEHSNAPKIRYVEQHIHENIIAKMSVGNILQYAFRFKNNSKHCNQMNQHIQSVLSELLLDKTILDNHF</sequence>
<comment type="caution">
    <text evidence="8">The sequence shown here is derived from an EMBL/GenBank/DDBJ whole genome shotgun (WGS) entry which is preliminary data.</text>
</comment>
<comment type="subcellular location">
    <subcellularLocation>
        <location evidence="1">Membrane</location>
        <topology evidence="1">Multi-pass membrane protein</topology>
    </subcellularLocation>
</comment>
<keyword evidence="3" id="KW-0813">Transport</keyword>
<dbReference type="GO" id="GO:0042626">
    <property type="term" value="F:ATPase-coupled transmembrane transporter activity"/>
    <property type="evidence" value="ECO:0007669"/>
    <property type="project" value="TreeGrafter"/>
</dbReference>